<sequence>MGDLETARLVLRPMTVGEAEDMVAGATDGGDRWAPGYPTDGDLSAARRFLGTCASTGDPRPFGHYEIYRREDGQVIGSLSFHGPADENGSVTIGYGLVPSAQGKGYASEALRGLLLFARERGVTSVKGDADHDNIASQHVMLAVGMRPTGEDEHVRYFETDWTDARP</sequence>
<dbReference type="Proteomes" id="UP001592582">
    <property type="component" value="Unassembled WGS sequence"/>
</dbReference>
<dbReference type="InterPro" id="IPR051908">
    <property type="entry name" value="Ribosomal_N-acetyltransferase"/>
</dbReference>
<dbReference type="PROSITE" id="PS51186">
    <property type="entry name" value="GNAT"/>
    <property type="match status" value="1"/>
</dbReference>
<dbReference type="Pfam" id="PF13302">
    <property type="entry name" value="Acetyltransf_3"/>
    <property type="match status" value="1"/>
</dbReference>
<dbReference type="EMBL" id="JBHEZX010000009">
    <property type="protein sequence ID" value="MFC1411893.1"/>
    <property type="molecule type" value="Genomic_DNA"/>
</dbReference>
<protein>
    <submittedName>
        <fullName evidence="2">GNAT family N-acetyltransferase</fullName>
        <ecNumber evidence="2">2.3.-.-</ecNumber>
    </submittedName>
</protein>
<dbReference type="SUPFAM" id="SSF55729">
    <property type="entry name" value="Acyl-CoA N-acyltransferases (Nat)"/>
    <property type="match status" value="1"/>
</dbReference>
<gene>
    <name evidence="2" type="ORF">ACEZDG_21755</name>
</gene>
<dbReference type="GO" id="GO:0016746">
    <property type="term" value="F:acyltransferase activity"/>
    <property type="evidence" value="ECO:0007669"/>
    <property type="project" value="UniProtKB-KW"/>
</dbReference>
<dbReference type="CDD" id="cd04301">
    <property type="entry name" value="NAT_SF"/>
    <property type="match status" value="1"/>
</dbReference>
<evidence type="ECO:0000259" key="1">
    <source>
        <dbReference type="PROSITE" id="PS51186"/>
    </source>
</evidence>
<comment type="caution">
    <text evidence="2">The sequence shown here is derived from an EMBL/GenBank/DDBJ whole genome shotgun (WGS) entry which is preliminary data.</text>
</comment>
<dbReference type="EC" id="2.3.-.-" evidence="2"/>
<organism evidence="2 3">
    <name type="scientific">Streptacidiphilus alkalitolerans</name>
    <dbReference type="NCBI Taxonomy" id="3342712"/>
    <lineage>
        <taxon>Bacteria</taxon>
        <taxon>Bacillati</taxon>
        <taxon>Actinomycetota</taxon>
        <taxon>Actinomycetes</taxon>
        <taxon>Kitasatosporales</taxon>
        <taxon>Streptomycetaceae</taxon>
        <taxon>Streptacidiphilus</taxon>
    </lineage>
</organism>
<evidence type="ECO:0000313" key="3">
    <source>
        <dbReference type="Proteomes" id="UP001592582"/>
    </source>
</evidence>
<dbReference type="PANTHER" id="PTHR43441:SF6">
    <property type="entry name" value="N-ACETYLTRANSFERASE DOMAIN-CONTAINING PROTEIN"/>
    <property type="match status" value="1"/>
</dbReference>
<keyword evidence="3" id="KW-1185">Reference proteome</keyword>
<dbReference type="PANTHER" id="PTHR43441">
    <property type="entry name" value="RIBOSOMAL-PROTEIN-SERINE ACETYLTRANSFERASE"/>
    <property type="match status" value="1"/>
</dbReference>
<accession>A0ABV6VDW9</accession>
<dbReference type="InterPro" id="IPR000182">
    <property type="entry name" value="GNAT_dom"/>
</dbReference>
<dbReference type="Gene3D" id="3.40.630.30">
    <property type="match status" value="1"/>
</dbReference>
<keyword evidence="2" id="KW-0012">Acyltransferase</keyword>
<name>A0ABV6VDW9_9ACTN</name>
<evidence type="ECO:0000313" key="2">
    <source>
        <dbReference type="EMBL" id="MFC1411893.1"/>
    </source>
</evidence>
<reference evidence="2 3" key="1">
    <citation type="submission" date="2024-09" db="EMBL/GenBank/DDBJ databases">
        <authorList>
            <person name="Lee S.D."/>
        </authorList>
    </citation>
    <scope>NUCLEOTIDE SEQUENCE [LARGE SCALE GENOMIC DNA]</scope>
    <source>
        <strain evidence="2 3">N1-1</strain>
    </source>
</reference>
<feature type="domain" description="N-acetyltransferase" evidence="1">
    <location>
        <begin position="9"/>
        <end position="167"/>
    </location>
</feature>
<dbReference type="InterPro" id="IPR016181">
    <property type="entry name" value="Acyl_CoA_acyltransferase"/>
</dbReference>
<dbReference type="RefSeq" id="WP_380512129.1">
    <property type="nucleotide sequence ID" value="NZ_JBHEZX010000009.1"/>
</dbReference>
<keyword evidence="2" id="KW-0808">Transferase</keyword>
<proteinExistence type="predicted"/>